<dbReference type="InterPro" id="IPR003191">
    <property type="entry name" value="Guanylate-bd/ATL_C"/>
</dbReference>
<keyword evidence="3" id="KW-0378">Hydrolase</keyword>
<dbReference type="FunFam" id="3.40.50.300:FF:000422">
    <property type="entry name" value="Guanylate-binding protein 1"/>
    <property type="match status" value="1"/>
</dbReference>
<evidence type="ECO:0000256" key="6">
    <source>
        <dbReference type="PROSITE-ProRule" id="PRU01052"/>
    </source>
</evidence>
<dbReference type="GO" id="GO:0071356">
    <property type="term" value="P:cellular response to tumor necrosis factor"/>
    <property type="evidence" value="ECO:0007669"/>
    <property type="project" value="Ensembl"/>
</dbReference>
<name>A0A6I8NDC3_ORNAN</name>
<keyword evidence="10" id="KW-1185">Reference proteome</keyword>
<dbReference type="Pfam" id="PF02841">
    <property type="entry name" value="GBP_C"/>
    <property type="match status" value="1"/>
</dbReference>
<dbReference type="GO" id="GO:0031410">
    <property type="term" value="C:cytoplasmic vesicle"/>
    <property type="evidence" value="ECO:0000318"/>
    <property type="project" value="GO_Central"/>
</dbReference>
<dbReference type="FunCoup" id="A0A6I8NDC3">
    <property type="interactions" value="946"/>
</dbReference>
<dbReference type="GO" id="GO:0042803">
    <property type="term" value="F:protein homodimerization activity"/>
    <property type="evidence" value="ECO:0007669"/>
    <property type="project" value="Ensembl"/>
</dbReference>
<dbReference type="GO" id="GO:0051604">
    <property type="term" value="P:protein maturation"/>
    <property type="evidence" value="ECO:0007669"/>
    <property type="project" value="Ensembl"/>
</dbReference>
<dbReference type="InterPro" id="IPR015894">
    <property type="entry name" value="Guanylate-bd_N"/>
</dbReference>
<evidence type="ECO:0000256" key="7">
    <source>
        <dbReference type="SAM" id="Coils"/>
    </source>
</evidence>
<keyword evidence="5" id="KW-0342">GTP-binding</keyword>
<evidence type="ECO:0000256" key="4">
    <source>
        <dbReference type="ARBA" id="ARBA00022859"/>
    </source>
</evidence>
<reference evidence="9" key="2">
    <citation type="submission" date="2025-08" db="UniProtKB">
        <authorList>
            <consortium name="Ensembl"/>
        </authorList>
    </citation>
    <scope>IDENTIFICATION</scope>
    <source>
        <strain evidence="9">Glennie</strain>
    </source>
</reference>
<dbReference type="SUPFAM" id="SSF48340">
    <property type="entry name" value="Interferon-induced guanylate-binding protein 1 (GBP1), C-terminal domain"/>
    <property type="match status" value="1"/>
</dbReference>
<accession>A0A6I8NDC3</accession>
<dbReference type="GO" id="GO:0005829">
    <property type="term" value="C:cytosol"/>
    <property type="evidence" value="ECO:0007669"/>
    <property type="project" value="Ensembl"/>
</dbReference>
<dbReference type="GO" id="GO:0034504">
    <property type="term" value="P:protein localization to nucleus"/>
    <property type="evidence" value="ECO:0007669"/>
    <property type="project" value="Ensembl"/>
</dbReference>
<dbReference type="GO" id="GO:0048471">
    <property type="term" value="C:perinuclear region of cytoplasm"/>
    <property type="evidence" value="ECO:0007669"/>
    <property type="project" value="Ensembl"/>
</dbReference>
<protein>
    <submittedName>
        <fullName evidence="9">Guanylate binding protein 2</fullName>
    </submittedName>
</protein>
<gene>
    <name evidence="9" type="primary">GBP2</name>
</gene>
<evidence type="ECO:0000256" key="2">
    <source>
        <dbReference type="ARBA" id="ARBA00022741"/>
    </source>
</evidence>
<dbReference type="GeneTree" id="ENSGT00940000162297"/>
<dbReference type="GO" id="GO:0004866">
    <property type="term" value="F:endopeptidase inhibitor activity"/>
    <property type="evidence" value="ECO:0007669"/>
    <property type="project" value="Ensembl"/>
</dbReference>
<dbReference type="GO" id="GO:0003924">
    <property type="term" value="F:GTPase activity"/>
    <property type="evidence" value="ECO:0000318"/>
    <property type="project" value="GO_Central"/>
</dbReference>
<evidence type="ECO:0000256" key="3">
    <source>
        <dbReference type="ARBA" id="ARBA00022801"/>
    </source>
</evidence>
<dbReference type="GO" id="GO:0071347">
    <property type="term" value="P:cellular response to interleukin-1"/>
    <property type="evidence" value="ECO:0007669"/>
    <property type="project" value="Ensembl"/>
</dbReference>
<feature type="domain" description="GB1/RHD3-type G" evidence="8">
    <location>
        <begin position="36"/>
        <end position="277"/>
    </location>
</feature>
<keyword evidence="4" id="KW-0391">Immunity</keyword>
<dbReference type="PANTHER" id="PTHR10751">
    <property type="entry name" value="GUANYLATE BINDING PROTEIN"/>
    <property type="match status" value="1"/>
</dbReference>
<dbReference type="GO" id="GO:0005525">
    <property type="term" value="F:GTP binding"/>
    <property type="evidence" value="ECO:0000318"/>
    <property type="project" value="GO_Central"/>
</dbReference>
<dbReference type="GO" id="GO:0051607">
    <property type="term" value="P:defense response to virus"/>
    <property type="evidence" value="ECO:0007669"/>
    <property type="project" value="Ensembl"/>
</dbReference>
<dbReference type="GO" id="GO:0000139">
    <property type="term" value="C:Golgi membrane"/>
    <property type="evidence" value="ECO:0007669"/>
    <property type="project" value="Ensembl"/>
</dbReference>
<keyword evidence="1" id="KW-0399">Innate immunity</keyword>
<dbReference type="InParanoid" id="A0A6I8NDC3"/>
<dbReference type="Gene3D" id="3.40.50.300">
    <property type="entry name" value="P-loop containing nucleotide triphosphate hydrolases"/>
    <property type="match status" value="1"/>
</dbReference>
<evidence type="ECO:0000313" key="10">
    <source>
        <dbReference type="Proteomes" id="UP000002279"/>
    </source>
</evidence>
<reference evidence="9" key="3">
    <citation type="submission" date="2025-09" db="UniProtKB">
        <authorList>
            <consortium name="Ensembl"/>
        </authorList>
    </citation>
    <scope>IDENTIFICATION</scope>
    <source>
        <strain evidence="9">Glennie</strain>
    </source>
</reference>
<comment type="similarity">
    <text evidence="6">Belongs to the TRAFAC class dynamin-like GTPase superfamily. GB1/RHD3 GTPase family.</text>
</comment>
<dbReference type="FunFam" id="1.20.1000.10:FF:000001">
    <property type="entry name" value="Guanylate binding protein 1"/>
    <property type="match status" value="1"/>
</dbReference>
<dbReference type="Gene3D" id="1.20.1000.10">
    <property type="entry name" value="Guanylate-binding protein, C-terminal domain"/>
    <property type="match status" value="1"/>
</dbReference>
<keyword evidence="7" id="KW-0175">Coiled coil</keyword>
<dbReference type="InterPro" id="IPR027417">
    <property type="entry name" value="P-loop_NTPase"/>
</dbReference>
<keyword evidence="2" id="KW-0547">Nucleotide-binding</keyword>
<dbReference type="PROSITE" id="PS51715">
    <property type="entry name" value="G_GB1_RHD3"/>
    <property type="match status" value="1"/>
</dbReference>
<dbReference type="CDD" id="cd01851">
    <property type="entry name" value="GBP"/>
    <property type="match status" value="1"/>
</dbReference>
<dbReference type="GO" id="GO:0071346">
    <property type="term" value="P:cellular response to type II interferon"/>
    <property type="evidence" value="ECO:0000318"/>
    <property type="project" value="GO_Central"/>
</dbReference>
<evidence type="ECO:0000256" key="1">
    <source>
        <dbReference type="ARBA" id="ARBA00022588"/>
    </source>
</evidence>
<evidence type="ECO:0000313" key="9">
    <source>
        <dbReference type="Ensembl" id="ENSOANP00000039228.1"/>
    </source>
</evidence>
<dbReference type="InterPro" id="IPR030386">
    <property type="entry name" value="G_GB1_RHD3_dom"/>
</dbReference>
<sequence length="647" mass="73960">MATKEIMPDPICLIENLSNGQLAVNPKALAILSGISQRVVVVTIVGPYRTGKSYLMNQLAGQKKGFSLGSTVQAHTKGIWMWCVPHPTKKDHTLVLLDTEGLGDVEKGNPKNDSWNFALAVLLSSTLVYNSMGTINQQAMDQLHYVSELTKHIRTRAGPSLDGVDDSAEFVSFFPDFVWTVRDFTLELNLDGHPITEDEYLENALQLKRETDEEAKLFNLPRRGIRQFFPTHKCFVFVPPTNWKKLKKLEELQESDLETEFLEQEERFCSYIFQYAKTKTTQGDIVINGTRLESLVVTYVETISSGGLPCMENVVLVLAEIENSAAVKKALACYEKLMSQLRFPTNTLQELLDFHAVSESKALEVFMESCFKDEGQKFQKELGNQLLERMNDFCKKNEKMSTDHSWVLIQKIFQPLEEAVMKGTFSKPGGYTLFLQMKQKLKKKYNQEPDKGLQAEETLLKYLRSKEDMEEAILQTDKLLSEKDKEMAVEKAKSKTAEQEAKLLQKVREKNQQMLEQKEKSYQEHVRQLTRKMEEEWQHMLAEQEKAISLKLKVNIDHPQSSNWPFFLFPVEGGLSWFVVRDLGAILQCFTYALVISASQILFSFPQEQTKLVQEGLHNESKQIQVQIHCLQSNCRSSSSKSSCIII</sequence>
<feature type="coiled-coil region" evidence="7">
    <location>
        <begin position="480"/>
        <end position="535"/>
    </location>
</feature>
<proteinExistence type="inferred from homology"/>
<organism evidence="9 10">
    <name type="scientific">Ornithorhynchus anatinus</name>
    <name type="common">Duckbill platypus</name>
    <dbReference type="NCBI Taxonomy" id="9258"/>
    <lineage>
        <taxon>Eukaryota</taxon>
        <taxon>Metazoa</taxon>
        <taxon>Chordata</taxon>
        <taxon>Craniata</taxon>
        <taxon>Vertebrata</taxon>
        <taxon>Euteleostomi</taxon>
        <taxon>Mammalia</taxon>
        <taxon>Monotremata</taxon>
        <taxon>Ornithorhynchidae</taxon>
        <taxon>Ornithorhynchus</taxon>
    </lineage>
</organism>
<dbReference type="AlphaFoldDB" id="A0A6I8NDC3"/>
<reference evidence="9 10" key="1">
    <citation type="journal article" date="2008" name="Nature">
        <title>Genome analysis of the platypus reveals unique signatures of evolution.</title>
        <authorList>
            <person name="Warren W.C."/>
            <person name="Hillier L.W."/>
            <person name="Marshall Graves J.A."/>
            <person name="Birney E."/>
            <person name="Ponting C.P."/>
            <person name="Grutzner F."/>
            <person name="Belov K."/>
            <person name="Miller W."/>
            <person name="Clarke L."/>
            <person name="Chinwalla A.T."/>
            <person name="Yang S.P."/>
            <person name="Heger A."/>
            <person name="Locke D.P."/>
            <person name="Miethke P."/>
            <person name="Waters P.D."/>
            <person name="Veyrunes F."/>
            <person name="Fulton L."/>
            <person name="Fulton B."/>
            <person name="Graves T."/>
            <person name="Wallis J."/>
            <person name="Puente X.S."/>
            <person name="Lopez-Otin C."/>
            <person name="Ordonez G.R."/>
            <person name="Eichler E.E."/>
            <person name="Chen L."/>
            <person name="Cheng Z."/>
            <person name="Deakin J.E."/>
            <person name="Alsop A."/>
            <person name="Thompson K."/>
            <person name="Kirby P."/>
            <person name="Papenfuss A.T."/>
            <person name="Wakefield M.J."/>
            <person name="Olender T."/>
            <person name="Lancet D."/>
            <person name="Huttley G.A."/>
            <person name="Smit A.F."/>
            <person name="Pask A."/>
            <person name="Temple-Smith P."/>
            <person name="Batzer M.A."/>
            <person name="Walker J.A."/>
            <person name="Konkel M.K."/>
            <person name="Harris R.S."/>
            <person name="Whittington C.M."/>
            <person name="Wong E.S."/>
            <person name="Gemmell N.J."/>
            <person name="Buschiazzo E."/>
            <person name="Vargas Jentzsch I.M."/>
            <person name="Merkel A."/>
            <person name="Schmitz J."/>
            <person name="Zemann A."/>
            <person name="Churakov G."/>
            <person name="Kriegs J.O."/>
            <person name="Brosius J."/>
            <person name="Murchison E.P."/>
            <person name="Sachidanandam R."/>
            <person name="Smith C."/>
            <person name="Hannon G.J."/>
            <person name="Tsend-Ayush E."/>
            <person name="McMillan D."/>
            <person name="Attenborough R."/>
            <person name="Rens W."/>
            <person name="Ferguson-Smith M."/>
            <person name="Lefevre C.M."/>
            <person name="Sharp J.A."/>
            <person name="Nicholas K.R."/>
            <person name="Ray D.A."/>
            <person name="Kube M."/>
            <person name="Reinhardt R."/>
            <person name="Pringle T.H."/>
            <person name="Taylor J."/>
            <person name="Jones R.C."/>
            <person name="Nixon B."/>
            <person name="Dacheux J.L."/>
            <person name="Niwa H."/>
            <person name="Sekita Y."/>
            <person name="Huang X."/>
            <person name="Stark A."/>
            <person name="Kheradpour P."/>
            <person name="Kellis M."/>
            <person name="Flicek P."/>
            <person name="Chen Y."/>
            <person name="Webber C."/>
            <person name="Hardison R."/>
            <person name="Nelson J."/>
            <person name="Hallsworth-Pepin K."/>
            <person name="Delehaunty K."/>
            <person name="Markovic C."/>
            <person name="Minx P."/>
            <person name="Feng Y."/>
            <person name="Kremitzki C."/>
            <person name="Mitreva M."/>
            <person name="Glasscock J."/>
            <person name="Wylie T."/>
            <person name="Wohldmann P."/>
            <person name="Thiru P."/>
            <person name="Nhan M.N."/>
            <person name="Pohl C.S."/>
            <person name="Smith S.M."/>
            <person name="Hou S."/>
            <person name="Nefedov M."/>
            <person name="de Jong P.J."/>
            <person name="Renfree M.B."/>
            <person name="Mardis E.R."/>
            <person name="Wilson R.K."/>
        </authorList>
    </citation>
    <scope>NUCLEOTIDE SEQUENCE [LARGE SCALE GENOMIC DNA]</scope>
    <source>
        <strain evidence="9 10">Glennie</strain>
    </source>
</reference>
<dbReference type="GO" id="GO:0046718">
    <property type="term" value="P:symbiont entry into host cell"/>
    <property type="evidence" value="ECO:0007669"/>
    <property type="project" value="Ensembl"/>
</dbReference>
<evidence type="ECO:0000259" key="8">
    <source>
        <dbReference type="PROSITE" id="PS51715"/>
    </source>
</evidence>
<dbReference type="InterPro" id="IPR037684">
    <property type="entry name" value="GBP_C"/>
</dbReference>
<dbReference type="CDD" id="cd16269">
    <property type="entry name" value="GBP_C"/>
    <property type="match status" value="1"/>
</dbReference>
<dbReference type="Proteomes" id="UP000002279">
    <property type="component" value="Chromosome 4"/>
</dbReference>
<dbReference type="Pfam" id="PF02263">
    <property type="entry name" value="GBP"/>
    <property type="match status" value="1"/>
</dbReference>
<dbReference type="Bgee" id="ENSOANG00000013945">
    <property type="expression patterns" value="Expressed in ovary and 8 other cell types or tissues"/>
</dbReference>
<evidence type="ECO:0000256" key="5">
    <source>
        <dbReference type="ARBA" id="ARBA00023134"/>
    </source>
</evidence>
<dbReference type="InterPro" id="IPR036543">
    <property type="entry name" value="Guanylate-bd_C_sf"/>
</dbReference>
<dbReference type="Ensembl" id="ENSOANT00000055683.1">
    <property type="protein sequence ID" value="ENSOANP00000039228.1"/>
    <property type="gene ID" value="ENSOANG00000013945.3"/>
</dbReference>
<dbReference type="SUPFAM" id="SSF52540">
    <property type="entry name" value="P-loop containing nucleoside triphosphate hydrolases"/>
    <property type="match status" value="1"/>
</dbReference>
<dbReference type="GO" id="GO:0005654">
    <property type="term" value="C:nucleoplasm"/>
    <property type="evidence" value="ECO:0007669"/>
    <property type="project" value="Ensembl"/>
</dbReference>